<feature type="transmembrane region" description="Helical" evidence="5">
    <location>
        <begin position="78"/>
        <end position="97"/>
    </location>
</feature>
<evidence type="ECO:0000256" key="2">
    <source>
        <dbReference type="ARBA" id="ARBA00022692"/>
    </source>
</evidence>
<feature type="transmembrane region" description="Helical" evidence="5">
    <location>
        <begin position="203"/>
        <end position="228"/>
    </location>
</feature>
<dbReference type="GO" id="GO:0008137">
    <property type="term" value="F:NADH dehydrogenase (ubiquinone) activity"/>
    <property type="evidence" value="ECO:0007669"/>
    <property type="project" value="InterPro"/>
</dbReference>
<comment type="subunit">
    <text evidence="5">NDH-1 is composed of 14 different subunits. Subunits NuoA, H, J, K, L, M, N constitute the membrane sector of the complex.</text>
</comment>
<dbReference type="NCBIfam" id="NF004440">
    <property type="entry name" value="PRK05777.1-3"/>
    <property type="match status" value="1"/>
</dbReference>
<dbReference type="GO" id="GO:0048038">
    <property type="term" value="F:quinone binding"/>
    <property type="evidence" value="ECO:0007669"/>
    <property type="project" value="UniProtKB-KW"/>
</dbReference>
<comment type="function">
    <text evidence="5">NDH-1 shuttles electrons from NADH, via FMN and iron-sulfur (Fe-S) centers, to quinones in the respiratory chain. The immediate electron acceptor for the enzyme in this species is believed to be ubiquinone. Couples the redox reaction to proton translocation (for every two electrons transferred, four hydrogen ions are translocated across the cytoplasmic membrane), and thus conserves the redox energy in a proton gradient.</text>
</comment>
<feature type="domain" description="NADH:quinone oxidoreductase/Mrp antiporter transmembrane" evidence="7">
    <location>
        <begin position="125"/>
        <end position="418"/>
    </location>
</feature>
<evidence type="ECO:0000313" key="8">
    <source>
        <dbReference type="EMBL" id="PZF76377.1"/>
    </source>
</evidence>
<keyword evidence="5" id="KW-0520">NAD</keyword>
<dbReference type="GO" id="GO:0012505">
    <property type="term" value="C:endomembrane system"/>
    <property type="evidence" value="ECO:0007669"/>
    <property type="project" value="UniProtKB-SubCell"/>
</dbReference>
<evidence type="ECO:0000256" key="4">
    <source>
        <dbReference type="ARBA" id="ARBA00023136"/>
    </source>
</evidence>
<reference evidence="9" key="1">
    <citation type="submission" date="2018-06" db="EMBL/GenBank/DDBJ databases">
        <title>Aestuariibacter litoralis strain KCTC 52945T.</title>
        <authorList>
            <person name="Li X."/>
            <person name="Salam N."/>
            <person name="Li J.-L."/>
            <person name="Chen Y.-M."/>
            <person name="Yang Z.-W."/>
            <person name="Zhang L.-Y."/>
            <person name="Han M.-X."/>
            <person name="Xiao M."/>
            <person name="Li W.-J."/>
        </authorList>
    </citation>
    <scope>NUCLEOTIDE SEQUENCE [LARGE SCALE GENOMIC DNA]</scope>
    <source>
        <strain evidence="9">KCTC 52945</strain>
    </source>
</reference>
<feature type="transmembrane region" description="Helical" evidence="5">
    <location>
        <begin position="299"/>
        <end position="320"/>
    </location>
</feature>
<feature type="transmembrane region" description="Helical" evidence="5">
    <location>
        <begin position="326"/>
        <end position="348"/>
    </location>
</feature>
<comment type="subcellular location">
    <subcellularLocation>
        <location evidence="5">Cell membrane</location>
        <topology evidence="5">Multi-pass membrane protein</topology>
    </subcellularLocation>
    <subcellularLocation>
        <location evidence="1">Endomembrane system</location>
        <topology evidence="1">Multi-pass membrane protein</topology>
    </subcellularLocation>
    <subcellularLocation>
        <location evidence="6">Membrane</location>
        <topology evidence="6">Multi-pass membrane protein</topology>
    </subcellularLocation>
</comment>
<dbReference type="InterPro" id="IPR010096">
    <property type="entry name" value="NADH-Q_OxRdtase_suN/2"/>
</dbReference>
<feature type="transmembrane region" description="Helical" evidence="5">
    <location>
        <begin position="12"/>
        <end position="31"/>
    </location>
</feature>
<name>A0A2W2BKE6_9HYPH</name>
<keyword evidence="2 5" id="KW-0812">Transmembrane</keyword>
<evidence type="ECO:0000256" key="1">
    <source>
        <dbReference type="ARBA" id="ARBA00004127"/>
    </source>
</evidence>
<accession>A0A2W2BKE6</accession>
<keyword evidence="5" id="KW-0813">Transport</keyword>
<evidence type="ECO:0000256" key="6">
    <source>
        <dbReference type="RuleBase" id="RU000320"/>
    </source>
</evidence>
<dbReference type="PRINTS" id="PR01434">
    <property type="entry name" value="NADHDHGNASE5"/>
</dbReference>
<keyword evidence="9" id="KW-1185">Reference proteome</keyword>
<feature type="transmembrane region" description="Helical" evidence="5">
    <location>
        <begin position="106"/>
        <end position="123"/>
    </location>
</feature>
<comment type="caution">
    <text evidence="8">The sequence shown here is derived from an EMBL/GenBank/DDBJ whole genome shotgun (WGS) entry which is preliminary data.</text>
</comment>
<dbReference type="GO" id="GO:0005886">
    <property type="term" value="C:plasma membrane"/>
    <property type="evidence" value="ECO:0007669"/>
    <property type="project" value="UniProtKB-SubCell"/>
</dbReference>
<evidence type="ECO:0000256" key="3">
    <source>
        <dbReference type="ARBA" id="ARBA00022989"/>
    </source>
</evidence>
<dbReference type="GO" id="GO:0050136">
    <property type="term" value="F:NADH dehydrogenase (quinone) (non-electrogenic) activity"/>
    <property type="evidence" value="ECO:0007669"/>
    <property type="project" value="UniProtKB-UniRule"/>
</dbReference>
<proteinExistence type="inferred from homology"/>
<dbReference type="RefSeq" id="WP_111199214.1">
    <property type="nucleotide sequence ID" value="NZ_QKVK01000006.1"/>
</dbReference>
<keyword evidence="3 5" id="KW-1133">Transmembrane helix</keyword>
<evidence type="ECO:0000256" key="5">
    <source>
        <dbReference type="HAMAP-Rule" id="MF_00445"/>
    </source>
</evidence>
<feature type="transmembrane region" description="Helical" evidence="5">
    <location>
        <begin position="160"/>
        <end position="183"/>
    </location>
</feature>
<dbReference type="PANTHER" id="PTHR22773">
    <property type="entry name" value="NADH DEHYDROGENASE"/>
    <property type="match status" value="1"/>
</dbReference>
<dbReference type="Pfam" id="PF00361">
    <property type="entry name" value="Proton_antipo_M"/>
    <property type="match status" value="1"/>
</dbReference>
<feature type="transmembrane region" description="Helical" evidence="5">
    <location>
        <begin position="448"/>
        <end position="477"/>
    </location>
</feature>
<feature type="transmembrane region" description="Helical" evidence="5">
    <location>
        <begin position="40"/>
        <end position="58"/>
    </location>
</feature>
<keyword evidence="5" id="KW-0874">Quinone</keyword>
<protein>
    <recommendedName>
        <fullName evidence="5">NADH-quinone oxidoreductase subunit N</fullName>
        <ecNumber evidence="5">7.1.1.-</ecNumber>
    </recommendedName>
    <alternativeName>
        <fullName evidence="5">NADH dehydrogenase I subunit N</fullName>
    </alternativeName>
    <alternativeName>
        <fullName evidence="5">NDH-1 subunit N</fullName>
    </alternativeName>
</protein>
<feature type="transmembrane region" description="Helical" evidence="5">
    <location>
        <begin position="403"/>
        <end position="424"/>
    </location>
</feature>
<dbReference type="Proteomes" id="UP000248795">
    <property type="component" value="Unassembled WGS sequence"/>
</dbReference>
<gene>
    <name evidence="5" type="primary">nuoN</name>
    <name evidence="8" type="ORF">DK847_14460</name>
</gene>
<dbReference type="EMBL" id="QKVK01000006">
    <property type="protein sequence ID" value="PZF76377.1"/>
    <property type="molecule type" value="Genomic_DNA"/>
</dbReference>
<evidence type="ECO:0000313" key="9">
    <source>
        <dbReference type="Proteomes" id="UP000248795"/>
    </source>
</evidence>
<dbReference type="HAMAP" id="MF_00445">
    <property type="entry name" value="NDH1_NuoN_1"/>
    <property type="match status" value="1"/>
</dbReference>
<dbReference type="AlphaFoldDB" id="A0A2W2BKE6"/>
<keyword evidence="5" id="KW-1278">Translocase</keyword>
<keyword evidence="5" id="KW-0830">Ubiquinone</keyword>
<feature type="transmembrane region" description="Helical" evidence="5">
    <location>
        <begin position="270"/>
        <end position="292"/>
    </location>
</feature>
<dbReference type="GO" id="GO:0042773">
    <property type="term" value="P:ATP synthesis coupled electron transport"/>
    <property type="evidence" value="ECO:0007669"/>
    <property type="project" value="InterPro"/>
</dbReference>
<evidence type="ECO:0000259" key="7">
    <source>
        <dbReference type="Pfam" id="PF00361"/>
    </source>
</evidence>
<comment type="catalytic activity">
    <reaction evidence="5">
        <text>a quinone + NADH + 5 H(+)(in) = a quinol + NAD(+) + 4 H(+)(out)</text>
        <dbReference type="Rhea" id="RHEA:57888"/>
        <dbReference type="ChEBI" id="CHEBI:15378"/>
        <dbReference type="ChEBI" id="CHEBI:24646"/>
        <dbReference type="ChEBI" id="CHEBI:57540"/>
        <dbReference type="ChEBI" id="CHEBI:57945"/>
        <dbReference type="ChEBI" id="CHEBI:132124"/>
    </reaction>
</comment>
<dbReference type="EC" id="7.1.1.-" evidence="5"/>
<sequence>MWILQQADAVAALPEIVLAVLTLALLMLGVFRKGDASDTVTLGALIALAITALLVIFAPDHQAVAFHGALMVDTFAKVMKVLALFGSAAALVLSVSFMKRDGSQRFEYPVLILLATIGMMLMISANNLIALYMGLELQSLSLYVLAAINRDSARASEAGLKYFVLGALSSGMLLYGASLVYGFTGSTEFPAIANYLTNNGATIGAVFGLVFVIAGLAFKISAVPFHMWTPDVYEGAPTPVTAFFAAAPKVAAVALITRTMMEAFGAIQPAWGQIIVFISIASMALGAFAAIGQSNIKRLLAYSSIANMGYALVGLAAGTQEGVQGVVLYMIIYMIMTLGSFACILAMRRKGYMVEEISDLAGLSRNHKGLAFVFSMLMFSMAGIPPLAGFFAKYFVFLAAVKAGLYALAIIGVVTSVVGAYYYLRIVKIMYFDEPKEAFEPMDGEVKLIAYASGAFTLLFVLPWIASPVIAVAAAAAKSFY</sequence>
<comment type="similarity">
    <text evidence="5">Belongs to the complex I subunit 2 family.</text>
</comment>
<organism evidence="8 9">
    <name type="scientific">Aestuariivirga litoralis</name>
    <dbReference type="NCBI Taxonomy" id="2650924"/>
    <lineage>
        <taxon>Bacteria</taxon>
        <taxon>Pseudomonadati</taxon>
        <taxon>Pseudomonadota</taxon>
        <taxon>Alphaproteobacteria</taxon>
        <taxon>Hyphomicrobiales</taxon>
        <taxon>Aestuariivirgaceae</taxon>
        <taxon>Aestuariivirga</taxon>
    </lineage>
</organism>
<feature type="transmembrane region" description="Helical" evidence="5">
    <location>
        <begin position="369"/>
        <end position="391"/>
    </location>
</feature>
<dbReference type="InterPro" id="IPR001750">
    <property type="entry name" value="ND/Mrp_TM"/>
</dbReference>
<keyword evidence="5" id="KW-1003">Cell membrane</keyword>
<dbReference type="NCBIfam" id="TIGR01770">
    <property type="entry name" value="NDH_I_N"/>
    <property type="match status" value="1"/>
</dbReference>
<keyword evidence="4 5" id="KW-0472">Membrane</keyword>